<evidence type="ECO:0000313" key="9">
    <source>
        <dbReference type="Proteomes" id="UP000292052"/>
    </source>
</evidence>
<dbReference type="AlphaFoldDB" id="A0A482WAE2"/>
<dbReference type="Pfam" id="PF01130">
    <property type="entry name" value="CD36"/>
    <property type="match status" value="2"/>
</dbReference>
<evidence type="ECO:0000256" key="4">
    <source>
        <dbReference type="ARBA" id="ARBA00022692"/>
    </source>
</evidence>
<accession>A0A482WAE2</accession>
<comment type="caution">
    <text evidence="8">The sequence shown here is derived from an EMBL/GenBank/DDBJ whole genome shotgun (WGS) entry which is preliminary data.</text>
</comment>
<sequence length="259" mass="29387">VGPYKFWQTEEKCNITWNENGTITYRQLKHWYHNNTQESRSLQDKITSISPTAVVRKSFFQLLVFVSERNGSYGFDGVFNLGTGKNSTFGKLYSWNHWTKTPFYDDPCSRIAESTGQFFGQNLGEDFIALFSSDIRRTLFLKYVGKKKVHNIVGNKYILEDLMLDNGTIYSQNKCYCSGECVPSGVFNISSIRNGGPVFISLPHLHRADPYYLNSVEGMRPDRNKHETSIIVEPTTGIPLEVDAKGQANFLVQPVPGIS</sequence>
<dbReference type="GO" id="GO:0005044">
    <property type="term" value="F:scavenger receptor activity"/>
    <property type="evidence" value="ECO:0007669"/>
    <property type="project" value="TreeGrafter"/>
</dbReference>
<reference evidence="8 9" key="1">
    <citation type="submission" date="2017-03" db="EMBL/GenBank/DDBJ databases">
        <title>Genome of the blue death feigning beetle - Asbolus verrucosus.</title>
        <authorList>
            <person name="Rider S.D."/>
        </authorList>
    </citation>
    <scope>NUCLEOTIDE SEQUENCE [LARGE SCALE GENOMIC DNA]</scope>
    <source>
        <strain evidence="8">Butters</strain>
        <tissue evidence="8">Head and leg muscle</tissue>
    </source>
</reference>
<evidence type="ECO:0000256" key="6">
    <source>
        <dbReference type="ARBA" id="ARBA00023136"/>
    </source>
</evidence>
<dbReference type="Proteomes" id="UP000292052">
    <property type="component" value="Unassembled WGS sequence"/>
</dbReference>
<evidence type="ECO:0000256" key="5">
    <source>
        <dbReference type="ARBA" id="ARBA00022989"/>
    </source>
</evidence>
<feature type="non-terminal residue" evidence="8">
    <location>
        <position position="259"/>
    </location>
</feature>
<keyword evidence="6" id="KW-0472">Membrane</keyword>
<dbReference type="OrthoDB" id="514335at2759"/>
<dbReference type="GO" id="GO:0005886">
    <property type="term" value="C:plasma membrane"/>
    <property type="evidence" value="ECO:0007669"/>
    <property type="project" value="UniProtKB-SubCell"/>
</dbReference>
<keyword evidence="4" id="KW-0812">Transmembrane</keyword>
<feature type="non-terminal residue" evidence="8">
    <location>
        <position position="1"/>
    </location>
</feature>
<gene>
    <name evidence="8" type="ORF">BDFB_013177</name>
</gene>
<evidence type="ECO:0000256" key="2">
    <source>
        <dbReference type="ARBA" id="ARBA00010532"/>
    </source>
</evidence>
<dbReference type="EMBL" id="QDEB01010539">
    <property type="protein sequence ID" value="RZC42136.1"/>
    <property type="molecule type" value="Genomic_DNA"/>
</dbReference>
<keyword evidence="3" id="KW-1003">Cell membrane</keyword>
<dbReference type="InterPro" id="IPR002159">
    <property type="entry name" value="CD36_fam"/>
</dbReference>
<dbReference type="STRING" id="1661398.A0A482WAE2"/>
<evidence type="ECO:0000313" key="8">
    <source>
        <dbReference type="EMBL" id="RZC42136.1"/>
    </source>
</evidence>
<evidence type="ECO:0000256" key="3">
    <source>
        <dbReference type="ARBA" id="ARBA00022475"/>
    </source>
</evidence>
<dbReference type="GO" id="GO:0005737">
    <property type="term" value="C:cytoplasm"/>
    <property type="evidence" value="ECO:0007669"/>
    <property type="project" value="TreeGrafter"/>
</dbReference>
<name>A0A482WAE2_ASBVE</name>
<organism evidence="8 9">
    <name type="scientific">Asbolus verrucosus</name>
    <name type="common">Desert ironclad beetle</name>
    <dbReference type="NCBI Taxonomy" id="1661398"/>
    <lineage>
        <taxon>Eukaryota</taxon>
        <taxon>Metazoa</taxon>
        <taxon>Ecdysozoa</taxon>
        <taxon>Arthropoda</taxon>
        <taxon>Hexapoda</taxon>
        <taxon>Insecta</taxon>
        <taxon>Pterygota</taxon>
        <taxon>Neoptera</taxon>
        <taxon>Endopterygota</taxon>
        <taxon>Coleoptera</taxon>
        <taxon>Polyphaga</taxon>
        <taxon>Cucujiformia</taxon>
        <taxon>Tenebrionidae</taxon>
        <taxon>Pimeliinae</taxon>
        <taxon>Asbolus</taxon>
    </lineage>
</organism>
<keyword evidence="9" id="KW-1185">Reference proteome</keyword>
<comment type="subcellular location">
    <subcellularLocation>
        <location evidence="1">Cell membrane</location>
    </subcellularLocation>
</comment>
<keyword evidence="7" id="KW-0325">Glycoprotein</keyword>
<dbReference type="PANTHER" id="PTHR11923:SF93">
    <property type="entry name" value="GH07959P-RELATED"/>
    <property type="match status" value="1"/>
</dbReference>
<evidence type="ECO:0000256" key="1">
    <source>
        <dbReference type="ARBA" id="ARBA00004236"/>
    </source>
</evidence>
<dbReference type="PRINTS" id="PR01609">
    <property type="entry name" value="CD36FAMILY"/>
</dbReference>
<protein>
    <submittedName>
        <fullName evidence="8">CD36 domain containing protein</fullName>
    </submittedName>
</protein>
<comment type="similarity">
    <text evidence="2">Belongs to the CD36 family.</text>
</comment>
<keyword evidence="5" id="KW-1133">Transmembrane helix</keyword>
<proteinExistence type="inferred from homology"/>
<dbReference type="PANTHER" id="PTHR11923">
    <property type="entry name" value="SCAVENGER RECEPTOR CLASS B TYPE-1 SR-B1"/>
    <property type="match status" value="1"/>
</dbReference>
<evidence type="ECO:0000256" key="7">
    <source>
        <dbReference type="ARBA" id="ARBA00023180"/>
    </source>
</evidence>